<dbReference type="eggNOG" id="COG3587">
    <property type="taxonomic scope" value="Bacteria"/>
</dbReference>
<dbReference type="OrthoDB" id="9804145at2"/>
<feature type="domain" description="Type III restriction enzyme C-terminal endonuclease" evidence="2">
    <location>
        <begin position="885"/>
        <end position="989"/>
    </location>
</feature>
<name>H1D1N0_9FIRM</name>
<dbReference type="InterPro" id="IPR050742">
    <property type="entry name" value="Helicase_Restrict-Modif_Enz"/>
</dbReference>
<dbReference type="Proteomes" id="UP000003277">
    <property type="component" value="Unassembled WGS sequence"/>
</dbReference>
<dbReference type="GO" id="GO:0005524">
    <property type="term" value="F:ATP binding"/>
    <property type="evidence" value="ECO:0007669"/>
    <property type="project" value="InterPro"/>
</dbReference>
<dbReference type="SUPFAM" id="SSF52540">
    <property type="entry name" value="P-loop containing nucleoside triphosphate hydrolases"/>
    <property type="match status" value="1"/>
</dbReference>
<evidence type="ECO:0000313" key="4">
    <source>
        <dbReference type="Proteomes" id="UP000003277"/>
    </source>
</evidence>
<organism evidence="3 4">
    <name type="scientific">Dialister succinatiphilus YIT 11850</name>
    <dbReference type="NCBI Taxonomy" id="742743"/>
    <lineage>
        <taxon>Bacteria</taxon>
        <taxon>Bacillati</taxon>
        <taxon>Bacillota</taxon>
        <taxon>Negativicutes</taxon>
        <taxon>Veillonellales</taxon>
        <taxon>Veillonellaceae</taxon>
        <taxon>Dialister</taxon>
    </lineage>
</organism>
<dbReference type="PANTHER" id="PTHR47396:SF1">
    <property type="entry name" value="ATP-DEPENDENT HELICASE IRC3-RELATED"/>
    <property type="match status" value="1"/>
</dbReference>
<reference evidence="3 4" key="1">
    <citation type="submission" date="2011-11" db="EMBL/GenBank/DDBJ databases">
        <title>The Genome Sequence of Dialister succinatiphilus YIT 11850.</title>
        <authorList>
            <consortium name="The Broad Institute Genome Sequencing Platform"/>
            <person name="Earl A."/>
            <person name="Ward D."/>
            <person name="Feldgarden M."/>
            <person name="Gevers D."/>
            <person name="Morotomi M."/>
            <person name="Young S.K."/>
            <person name="Zeng Q."/>
            <person name="Gargeya S."/>
            <person name="Fitzgerald M."/>
            <person name="Haas B."/>
            <person name="Abouelleil A."/>
            <person name="Alvarado L."/>
            <person name="Arachchi H.M."/>
            <person name="Berlin A."/>
            <person name="Brown A."/>
            <person name="Chapman S.B."/>
            <person name="Dunbar C."/>
            <person name="Gearin G."/>
            <person name="Goldberg J."/>
            <person name="Griggs A."/>
            <person name="Gujja S."/>
            <person name="Heiman D."/>
            <person name="Howarth C."/>
            <person name="Lui A."/>
            <person name="MacDonald P.J.P."/>
            <person name="Montmayeur A."/>
            <person name="Murphy C."/>
            <person name="Neiman D."/>
            <person name="Pearson M."/>
            <person name="Priest M."/>
            <person name="Roberts A."/>
            <person name="Saif S."/>
            <person name="Shea T."/>
            <person name="Sisk P."/>
            <person name="Stolte C."/>
            <person name="Sykes S."/>
            <person name="Wortman J."/>
            <person name="Nusbaum C."/>
            <person name="Birren B."/>
        </authorList>
    </citation>
    <scope>NUCLEOTIDE SEQUENCE [LARGE SCALE GENOMIC DNA]</scope>
    <source>
        <strain evidence="3 4">YIT 11850</strain>
    </source>
</reference>
<dbReference type="InterPro" id="IPR045572">
    <property type="entry name" value="RE_endonuc_C"/>
</dbReference>
<feature type="domain" description="Helicase/UvrB N-terminal" evidence="1">
    <location>
        <begin position="69"/>
        <end position="261"/>
    </location>
</feature>
<evidence type="ECO:0000259" key="2">
    <source>
        <dbReference type="Pfam" id="PF19778"/>
    </source>
</evidence>
<evidence type="ECO:0000313" key="3">
    <source>
        <dbReference type="EMBL" id="EHO62558.1"/>
    </source>
</evidence>
<protein>
    <submittedName>
        <fullName evidence="3">Uncharacterized protein</fullName>
    </submittedName>
</protein>
<evidence type="ECO:0000259" key="1">
    <source>
        <dbReference type="Pfam" id="PF04851"/>
    </source>
</evidence>
<dbReference type="EMBL" id="ADLT01000050">
    <property type="protein sequence ID" value="EHO62558.1"/>
    <property type="molecule type" value="Genomic_DNA"/>
</dbReference>
<dbReference type="InterPro" id="IPR027417">
    <property type="entry name" value="P-loop_NTPase"/>
</dbReference>
<dbReference type="InterPro" id="IPR006935">
    <property type="entry name" value="Helicase/UvrB_N"/>
</dbReference>
<dbReference type="GO" id="GO:0005829">
    <property type="term" value="C:cytosol"/>
    <property type="evidence" value="ECO:0007669"/>
    <property type="project" value="TreeGrafter"/>
</dbReference>
<dbReference type="RefSeq" id="WP_008860012.1">
    <property type="nucleotide sequence ID" value="NZ_JH591188.1"/>
</dbReference>
<comment type="caution">
    <text evidence="3">The sequence shown here is derived from an EMBL/GenBank/DDBJ whole genome shotgun (WGS) entry which is preliminary data.</text>
</comment>
<dbReference type="Pfam" id="PF19778">
    <property type="entry name" value="RE_endonuc"/>
    <property type="match status" value="1"/>
</dbReference>
<dbReference type="PATRIC" id="fig|742743.3.peg.1558"/>
<gene>
    <name evidence="3" type="ORF">HMPREF9453_01518</name>
</gene>
<dbReference type="AlphaFoldDB" id="H1D1N0"/>
<dbReference type="PANTHER" id="PTHR47396">
    <property type="entry name" value="TYPE I RESTRICTION ENZYME ECOKI R PROTEIN"/>
    <property type="match status" value="1"/>
</dbReference>
<accession>H1D1N0</accession>
<dbReference type="GO" id="GO:0015668">
    <property type="term" value="F:type III site-specific deoxyribonuclease activity"/>
    <property type="evidence" value="ECO:0007669"/>
    <property type="project" value="InterPro"/>
</dbReference>
<dbReference type="STRING" id="742743.HMPREF9453_01518"/>
<proteinExistence type="predicted"/>
<keyword evidence="4" id="KW-1185">Reference proteome</keyword>
<dbReference type="HOGENOM" id="CLU_011799_0_0_9"/>
<dbReference type="GO" id="GO:0003677">
    <property type="term" value="F:DNA binding"/>
    <property type="evidence" value="ECO:0007669"/>
    <property type="project" value="InterPro"/>
</dbReference>
<dbReference type="Pfam" id="PF04851">
    <property type="entry name" value="ResIII"/>
    <property type="match status" value="1"/>
</dbReference>
<dbReference type="Gene3D" id="3.40.50.300">
    <property type="entry name" value="P-loop containing nucleotide triphosphate hydrolases"/>
    <property type="match status" value="2"/>
</dbReference>
<sequence>MSLRLHFESNLPYQEEAIAAAVDLFEGQPQAESNFTISASSNNGEGSSDFMEDMGYGNRLLISSDQILKNLRKVQLRNGIRQTETMVDGRYDFDIEMETGTGKTYVYLRTALELSRRYGFNKFVIVVPSLAIKEGVLKTMEITRLHFNRLYNGLPYNYFVYSGDRVADILGYARDNNLNIMLMNIDAFRKDVEEDGSQGKANIINRVLDEKGFGGVRPIDVLAGTNPIVIIDEPQSADSTEKSHKAIARLHPLCVFRYSATHREHHDLIYKLDAVDSFRKGLVKQIEVADFVSLENHNEAYFCLRSVSNKKEIKARVEIDWQDKKGVVKRKIVTVRPGDDFYEKSGGRDVYDGYQIDDIYCSEGEEYVSFTNKDTVLRIDKPIGDGEDIEFKRKMIRKTIEEHLDKELEFAKKKLKIKVLSLFFLDRVSNYRSSQRGKKGRYGQIFEEEYKALIARPKYAQLYCHDDPVESVHEGYFAVDGKGGKKQTDDALWKDTSGNTKADDSAYTLIMKDKERLLSFDCPVRFIFSHSALKEGWDNPNVFQICTLNDTKSEIKKRQEIGRGLRLCVNQDGKRIRDPNVNILTVMANESYDDFASKLQHEYEVDEGIKFGVMEPHIFARISVSDGSGKEHPLGETKSKQLYEQLEQYGYLDKGGKIQEKMQKALKDDTLVIPPEFLPLKDRILDICKRTAKGFGFVHKNKNRTQAQARKQRILSPEFKELWDKIKYKTVYHVNFDSSSLIAHAVQAMQGLIVTKPQLMYEKSDVEITDAGVHAEIKRRKREELIDADTLPLPDILMYLQNQTNLTRKTLAKILIESGTLSQFTRNPQQYMEKAASRIRQVMNEAIMDGIKYRRIGDTAYYSQELFLNEELKGYLGENMCHATKSVYDYIVYDSEVERRFARSFERDEAVKLYVKLPDWFKIMTPLGSYNPDWAAVIDDDGQEKLYFIVETKGTVDKTKRRISENAKIECGEKHFEALHTGIHFKTESDYIDFSNVVNNTPQGYGTEEPEGETSVLPQYVEKPKGSRLTLEDLHTGMKVESQDYGIGTVVAQDMMKHHIKVAYGQTIVEYIVPDAFDCGLLVKGD</sequence>